<evidence type="ECO:0000256" key="6">
    <source>
        <dbReference type="ARBA" id="ARBA00023187"/>
    </source>
</evidence>
<dbReference type="OrthoDB" id="5836667at2759"/>
<keyword evidence="6" id="KW-0508">mRNA splicing</keyword>
<gene>
    <name evidence="10" type="ORF">CLUMA_CG016986</name>
</gene>
<feature type="compositionally biased region" description="Polar residues" evidence="8">
    <location>
        <begin position="253"/>
        <end position="265"/>
    </location>
</feature>
<dbReference type="STRING" id="568069.A0A1J1IUS3"/>
<dbReference type="SUPFAM" id="SSF109905">
    <property type="entry name" value="Surp module (SWAP domain)"/>
    <property type="match status" value="2"/>
</dbReference>
<keyword evidence="7" id="KW-0175">Coiled coil</keyword>
<evidence type="ECO:0000313" key="11">
    <source>
        <dbReference type="Proteomes" id="UP000183832"/>
    </source>
</evidence>
<evidence type="ECO:0000256" key="1">
    <source>
        <dbReference type="ARBA" id="ARBA00022664"/>
    </source>
</evidence>
<dbReference type="Pfam" id="PF01805">
    <property type="entry name" value="Surp"/>
    <property type="match status" value="2"/>
</dbReference>
<evidence type="ECO:0000256" key="2">
    <source>
        <dbReference type="ARBA" id="ARBA00022737"/>
    </source>
</evidence>
<dbReference type="InterPro" id="IPR035967">
    <property type="entry name" value="SWAP/Surp_sf"/>
</dbReference>
<dbReference type="PANTHER" id="PTHR13161:SF15">
    <property type="entry name" value="SPLICING FACTOR, SUPPRESSOR OF WHITE-APRICOT HOMOLOG"/>
    <property type="match status" value="1"/>
</dbReference>
<feature type="region of interest" description="Disordered" evidence="8">
    <location>
        <begin position="147"/>
        <end position="171"/>
    </location>
</feature>
<organism evidence="10 11">
    <name type="scientific">Clunio marinus</name>
    <dbReference type="NCBI Taxonomy" id="568069"/>
    <lineage>
        <taxon>Eukaryota</taxon>
        <taxon>Metazoa</taxon>
        <taxon>Ecdysozoa</taxon>
        <taxon>Arthropoda</taxon>
        <taxon>Hexapoda</taxon>
        <taxon>Insecta</taxon>
        <taxon>Pterygota</taxon>
        <taxon>Neoptera</taxon>
        <taxon>Endopterygota</taxon>
        <taxon>Diptera</taxon>
        <taxon>Nematocera</taxon>
        <taxon>Chironomoidea</taxon>
        <taxon>Chironomidae</taxon>
        <taxon>Clunio</taxon>
    </lineage>
</organism>
<evidence type="ECO:0000256" key="8">
    <source>
        <dbReference type="SAM" id="MobiDB-lite"/>
    </source>
</evidence>
<feature type="compositionally biased region" description="Polar residues" evidence="8">
    <location>
        <begin position="557"/>
        <end position="567"/>
    </location>
</feature>
<protein>
    <submittedName>
        <fullName evidence="10">CLUMA_CG016986, isoform A</fullName>
    </submittedName>
</protein>
<evidence type="ECO:0000256" key="5">
    <source>
        <dbReference type="ARBA" id="ARBA00023163"/>
    </source>
</evidence>
<evidence type="ECO:0000256" key="4">
    <source>
        <dbReference type="ARBA" id="ARBA00023015"/>
    </source>
</evidence>
<dbReference type="InterPro" id="IPR000061">
    <property type="entry name" value="Surp"/>
</dbReference>
<evidence type="ECO:0000259" key="9">
    <source>
        <dbReference type="PROSITE" id="PS50128"/>
    </source>
</evidence>
<keyword evidence="4" id="KW-0805">Transcription regulation</keyword>
<keyword evidence="2" id="KW-0677">Repeat</keyword>
<keyword evidence="11" id="KW-1185">Reference proteome</keyword>
<sequence length="676" mass="76916">MNKTIGILRKSNYQQHHEPSPNLLVFGYQSKLYRDDKKALEFDREVHLIPAPYERKDLISRYDVRATLDSAPQEAHDSFMNRLDYLSPAEQQAEMMAEKERYYSLYTNEVEEELYKEELKKREAQSGYNQVSFSYNKIGPVVEKEATVSQEPDDNDTTPFTPSAKLDLPVDMETPPTVKLNQIIEKTAKFISSQGPQMEILLKTKQSSNPQFEFLNHNGQYNSYYKHILAMIKANTYPWEEAENEDKNEETNSQEPSNGVNNNTNGKEEIAATQPTISSIIIPKMIFKPSADCAYTQLISKITKAPIAEIEKQKQQESEMKQKINGVTTTHNEVLKKSSGLLGLVHYSSDSESEDENVMTYSGLIPPSDLQLVIDKTAIYVGKNGVEFEETLRKKQDVRFQFLDVTNEFHQYYVFKVNESRGLPQPIATTSSVVVKKSDEEIKQSKPTPAPVCFSIKSKEEKTTTLKPTILQTNSSDEETKNENVVHQDPSKLTSVEEELEMQVDAMNAEREEKLAKDKLTEKLMNAAREKLGMLPKEKMLQIERKKKALMFINQIKGSNGSSSNGATKDDNDVINLTHCGDDSDDSVKSIPVNTVPSSLKHSSRSPRSRKRSTSHSTRSSNSSSSSSHSRSSSRSHKKSKSKKSHRSKKKYRRKSRSKSRSHSSSRKKSRRERRH</sequence>
<dbReference type="GO" id="GO:0000395">
    <property type="term" value="P:mRNA 5'-splice site recognition"/>
    <property type="evidence" value="ECO:0007669"/>
    <property type="project" value="TreeGrafter"/>
</dbReference>
<dbReference type="SMART" id="SM01141">
    <property type="entry name" value="DRY_EERY"/>
    <property type="match status" value="1"/>
</dbReference>
<feature type="compositionally biased region" description="Basic residues" evidence="8">
    <location>
        <begin position="602"/>
        <end position="614"/>
    </location>
</feature>
<name>A0A1J1IUS3_9DIPT</name>
<dbReference type="InterPro" id="IPR019147">
    <property type="entry name" value="SWAP_N_domain"/>
</dbReference>
<evidence type="ECO:0000256" key="3">
    <source>
        <dbReference type="ARBA" id="ARBA00022884"/>
    </source>
</evidence>
<dbReference type="InterPro" id="IPR040397">
    <property type="entry name" value="SWAP"/>
</dbReference>
<keyword evidence="5" id="KW-0804">Transcription</keyword>
<dbReference type="Proteomes" id="UP000183832">
    <property type="component" value="Unassembled WGS sequence"/>
</dbReference>
<dbReference type="PROSITE" id="PS50128">
    <property type="entry name" value="SURP"/>
    <property type="match status" value="2"/>
</dbReference>
<dbReference type="SMART" id="SM00648">
    <property type="entry name" value="SWAP"/>
    <property type="match status" value="2"/>
</dbReference>
<keyword evidence="3" id="KW-0694">RNA-binding</keyword>
<feature type="domain" description="SURP motif" evidence="9">
    <location>
        <begin position="183"/>
        <end position="225"/>
    </location>
</feature>
<dbReference type="AlphaFoldDB" id="A0A1J1IUS3"/>
<dbReference type="EMBL" id="CVRI01000060">
    <property type="protein sequence ID" value="CRL03856.1"/>
    <property type="molecule type" value="Genomic_DNA"/>
</dbReference>
<feature type="coiled-coil region" evidence="7">
    <location>
        <begin position="493"/>
        <end position="530"/>
    </location>
</feature>
<dbReference type="GO" id="GO:0003723">
    <property type="term" value="F:RNA binding"/>
    <property type="evidence" value="ECO:0007669"/>
    <property type="project" value="UniProtKB-KW"/>
</dbReference>
<dbReference type="Pfam" id="PF09750">
    <property type="entry name" value="DRY_EERY"/>
    <property type="match status" value="1"/>
</dbReference>
<accession>A0A1J1IUS3</accession>
<keyword evidence="1" id="KW-0507">mRNA processing</keyword>
<feature type="compositionally biased region" description="Low complexity" evidence="8">
    <location>
        <begin position="615"/>
        <end position="631"/>
    </location>
</feature>
<evidence type="ECO:0000313" key="10">
    <source>
        <dbReference type="EMBL" id="CRL03856.1"/>
    </source>
</evidence>
<feature type="region of interest" description="Disordered" evidence="8">
    <location>
        <begin position="241"/>
        <end position="266"/>
    </location>
</feature>
<feature type="compositionally biased region" description="Basic residues" evidence="8">
    <location>
        <begin position="632"/>
        <end position="676"/>
    </location>
</feature>
<evidence type="ECO:0000256" key="7">
    <source>
        <dbReference type="SAM" id="Coils"/>
    </source>
</evidence>
<feature type="domain" description="SURP motif" evidence="9">
    <location>
        <begin position="373"/>
        <end position="413"/>
    </location>
</feature>
<proteinExistence type="predicted"/>
<dbReference type="Gene3D" id="1.10.10.790">
    <property type="entry name" value="Surp module"/>
    <property type="match status" value="2"/>
</dbReference>
<dbReference type="PANTHER" id="PTHR13161">
    <property type="entry name" value="SPLICING FACTOR SUPPRESSOR OF WHITE APRICOT"/>
    <property type="match status" value="1"/>
</dbReference>
<reference evidence="10 11" key="1">
    <citation type="submission" date="2015-04" db="EMBL/GenBank/DDBJ databases">
        <authorList>
            <person name="Syromyatnikov M.Y."/>
            <person name="Popov V.N."/>
        </authorList>
    </citation>
    <scope>NUCLEOTIDE SEQUENCE [LARGE SCALE GENOMIC DNA]</scope>
</reference>
<feature type="region of interest" description="Disordered" evidence="8">
    <location>
        <begin position="557"/>
        <end position="676"/>
    </location>
</feature>